<gene>
    <name evidence="2" type="ORF">FC770_04820</name>
</gene>
<protein>
    <recommendedName>
        <fullName evidence="1">AbiEi antitoxin N-terminal domain-containing protein</fullName>
    </recommendedName>
</protein>
<dbReference type="EMBL" id="SZPY01000001">
    <property type="protein sequence ID" value="TKI64456.1"/>
    <property type="molecule type" value="Genomic_DNA"/>
</dbReference>
<evidence type="ECO:0000313" key="2">
    <source>
        <dbReference type="EMBL" id="TKI64456.1"/>
    </source>
</evidence>
<dbReference type="OrthoDB" id="5146042at2"/>
<organism evidence="2 3">
    <name type="scientific">Nocardioides jishulii</name>
    <dbReference type="NCBI Taxonomy" id="2575440"/>
    <lineage>
        <taxon>Bacteria</taxon>
        <taxon>Bacillati</taxon>
        <taxon>Actinomycetota</taxon>
        <taxon>Actinomycetes</taxon>
        <taxon>Propionibacteriales</taxon>
        <taxon>Nocardioidaceae</taxon>
        <taxon>Nocardioides</taxon>
    </lineage>
</organism>
<comment type="caution">
    <text evidence="2">The sequence shown here is derived from an EMBL/GenBank/DDBJ whole genome shotgun (WGS) entry which is preliminary data.</text>
</comment>
<evidence type="ECO:0000259" key="1">
    <source>
        <dbReference type="Pfam" id="PF13338"/>
    </source>
</evidence>
<reference evidence="2 3" key="1">
    <citation type="submission" date="2019-04" db="EMBL/GenBank/DDBJ databases">
        <authorList>
            <person name="Dong K."/>
        </authorList>
    </citation>
    <scope>NUCLEOTIDE SEQUENCE [LARGE SCALE GENOMIC DNA]</scope>
    <source>
        <strain evidence="3">dk3543</strain>
    </source>
</reference>
<keyword evidence="3" id="KW-1185">Reference proteome</keyword>
<dbReference type="Pfam" id="PF13338">
    <property type="entry name" value="AbiEi_4"/>
    <property type="match status" value="1"/>
</dbReference>
<sequence>MDWGDLAQRQDGVVSRRQLVELGLADHDVRRLVRRRDLTRVHLGVYVTHTGELSWRQRAWAAVLYAAPAALWGPSALVVERVRPEPPSGPVHVAVDELRRVDAVPGVVVHRVRRLDERARLHLSPPRIRIEHAVLDTAGAAVGEVERVAVLTDALQARAVTVPRLLATLEARPRMLRKSQLRALLQDLTEGTDSVLEHGYLVRVERPHGLPRGRRQAHVGGLRSRHDVVHEATRTIIELDGRAYHSLASQRYADLERDAAAAAAGHLTIRLGWGQVFSSPCTTAERLARVLRQRGWAGSLRRCPQCP</sequence>
<dbReference type="Proteomes" id="UP000307808">
    <property type="component" value="Unassembled WGS sequence"/>
</dbReference>
<dbReference type="RefSeq" id="WP_137064915.1">
    <property type="nucleotide sequence ID" value="NZ_CP040748.1"/>
</dbReference>
<feature type="domain" description="AbiEi antitoxin N-terminal" evidence="1">
    <location>
        <begin position="5"/>
        <end position="47"/>
    </location>
</feature>
<dbReference type="InterPro" id="IPR025159">
    <property type="entry name" value="AbiEi_N"/>
</dbReference>
<evidence type="ECO:0000313" key="3">
    <source>
        <dbReference type="Proteomes" id="UP000307808"/>
    </source>
</evidence>
<accession>A0A4U2YSF3</accession>
<dbReference type="AlphaFoldDB" id="A0A4U2YSF3"/>
<dbReference type="Gene3D" id="3.40.960.10">
    <property type="entry name" value="VSR Endonuclease"/>
    <property type="match status" value="1"/>
</dbReference>
<name>A0A4U2YSF3_9ACTN</name>
<proteinExistence type="predicted"/>